<feature type="region of interest" description="Disordered" evidence="8">
    <location>
        <begin position="115"/>
        <end position="160"/>
    </location>
</feature>
<protein>
    <recommendedName>
        <fullName evidence="2">Regulatory protein zeste</fullName>
    </recommendedName>
</protein>
<dbReference type="InterPro" id="IPR028002">
    <property type="entry name" value="Myb_DNA-bind_5"/>
</dbReference>
<feature type="domain" description="Myb/SANT-like DNA-binding" evidence="9">
    <location>
        <begin position="14"/>
        <end position="87"/>
    </location>
</feature>
<evidence type="ECO:0000259" key="9">
    <source>
        <dbReference type="Pfam" id="PF13873"/>
    </source>
</evidence>
<reference evidence="11" key="2">
    <citation type="submission" date="2025-08" db="UniProtKB">
        <authorList>
            <consortium name="RefSeq"/>
        </authorList>
    </citation>
    <scope>IDENTIFICATION</scope>
</reference>
<name>A0AB39ZUB2_DROSZ</name>
<dbReference type="AlphaFoldDB" id="A0AB39ZUB2"/>
<dbReference type="GeneID" id="108019814"/>
<dbReference type="RefSeq" id="XP_016943318.3">
    <property type="nucleotide sequence ID" value="XM_017087829.4"/>
</dbReference>
<sequence length="234" mass="27802">MFKLSALQKQTRNRGKNFAPSEEIKLLELLEPYRHIIDNKNSDSATCQLKKETWEKLAHQFSSQTGSNRTWRTLKDKYKNMNSKLKTAGSMIPRYPHSEEFDPVSSCVSVVYEDSDPENSLHNDQADSIESPTFKTETNNEEKFQETPEDTPTEPEHQFVKKKLPRRFIISKRSKKRLLDDEQIALIRLQQRFYYNENIRSAEKHRLELRSINLKNELMELELEEKRRRLRIDD</sequence>
<dbReference type="Pfam" id="PF13873">
    <property type="entry name" value="Myb_DNA-bind_5"/>
    <property type="match status" value="1"/>
</dbReference>
<dbReference type="GO" id="GO:0003677">
    <property type="term" value="F:DNA binding"/>
    <property type="evidence" value="ECO:0007669"/>
    <property type="project" value="UniProtKB-KW"/>
</dbReference>
<evidence type="ECO:0000256" key="1">
    <source>
        <dbReference type="ARBA" id="ARBA00011764"/>
    </source>
</evidence>
<feature type="coiled-coil region" evidence="7">
    <location>
        <begin position="202"/>
        <end position="229"/>
    </location>
</feature>
<evidence type="ECO:0000256" key="7">
    <source>
        <dbReference type="SAM" id="Coils"/>
    </source>
</evidence>
<dbReference type="Proteomes" id="UP001652628">
    <property type="component" value="Chromosome 2L"/>
</dbReference>
<gene>
    <name evidence="11" type="primary">LOC108019814</name>
</gene>
<keyword evidence="10" id="KW-1185">Reference proteome</keyword>
<dbReference type="PANTHER" id="PTHR21411">
    <property type="entry name" value="APONTIC"/>
    <property type="match status" value="1"/>
</dbReference>
<evidence type="ECO:0000256" key="8">
    <source>
        <dbReference type="SAM" id="MobiDB-lite"/>
    </source>
</evidence>
<feature type="compositionally biased region" description="Polar residues" evidence="8">
    <location>
        <begin position="126"/>
        <end position="137"/>
    </location>
</feature>
<reference evidence="10" key="1">
    <citation type="submission" date="2025-05" db="UniProtKB">
        <authorList>
            <consortium name="RefSeq"/>
        </authorList>
    </citation>
    <scope>NUCLEOTIDE SEQUENCE [LARGE SCALE GENOMIC DNA]</scope>
</reference>
<evidence type="ECO:0000256" key="6">
    <source>
        <dbReference type="ARBA" id="ARBA00025466"/>
    </source>
</evidence>
<keyword evidence="5" id="KW-0804">Transcription</keyword>
<evidence type="ECO:0000256" key="3">
    <source>
        <dbReference type="ARBA" id="ARBA00023015"/>
    </source>
</evidence>
<evidence type="ECO:0000313" key="11">
    <source>
        <dbReference type="RefSeq" id="XP_016943318.3"/>
    </source>
</evidence>
<keyword evidence="4" id="KW-0238">DNA-binding</keyword>
<accession>A0AB39ZUB2</accession>
<evidence type="ECO:0000256" key="5">
    <source>
        <dbReference type="ARBA" id="ARBA00023163"/>
    </source>
</evidence>
<evidence type="ECO:0000256" key="4">
    <source>
        <dbReference type="ARBA" id="ARBA00023125"/>
    </source>
</evidence>
<evidence type="ECO:0000256" key="2">
    <source>
        <dbReference type="ARBA" id="ARBA00016807"/>
    </source>
</evidence>
<dbReference type="PANTHER" id="PTHR21411:SF0">
    <property type="entry name" value="REGULATORY PROTEIN ZESTE"/>
    <property type="match status" value="1"/>
</dbReference>
<organism evidence="10 11">
    <name type="scientific">Drosophila suzukii</name>
    <name type="common">Spotted-wing drosophila fruit fly</name>
    <dbReference type="NCBI Taxonomy" id="28584"/>
    <lineage>
        <taxon>Eukaryota</taxon>
        <taxon>Metazoa</taxon>
        <taxon>Ecdysozoa</taxon>
        <taxon>Arthropoda</taxon>
        <taxon>Hexapoda</taxon>
        <taxon>Insecta</taxon>
        <taxon>Pterygota</taxon>
        <taxon>Neoptera</taxon>
        <taxon>Endopterygota</taxon>
        <taxon>Diptera</taxon>
        <taxon>Brachycera</taxon>
        <taxon>Muscomorpha</taxon>
        <taxon>Ephydroidea</taxon>
        <taxon>Drosophilidae</taxon>
        <taxon>Drosophila</taxon>
        <taxon>Sophophora</taxon>
    </lineage>
</organism>
<keyword evidence="7" id="KW-0175">Coiled coil</keyword>
<evidence type="ECO:0000313" key="10">
    <source>
        <dbReference type="Proteomes" id="UP001652628"/>
    </source>
</evidence>
<proteinExistence type="predicted"/>
<comment type="function">
    <text evidence="6">Involved in transvection phenomena (= synapsis-dependent gene expression), where the synaptic pairing of chromosomes carrying genes with which zeste interacts influences the expression of these genes. Zeste binds to DNA and stimulates transcription from a nearby promoter.</text>
</comment>
<keyword evidence="3" id="KW-0805">Transcription regulation</keyword>
<comment type="subunit">
    <text evidence="1">Self-associates forming complexes of several hundred monomers.</text>
</comment>